<reference evidence="1 2" key="1">
    <citation type="submission" date="2016-12" db="EMBL/GenBank/DDBJ databases">
        <title>Marinobacter lutaoensis whole genome sequencing.</title>
        <authorList>
            <person name="Verma A."/>
            <person name="Krishnamurthi S."/>
        </authorList>
    </citation>
    <scope>NUCLEOTIDE SEQUENCE [LARGE SCALE GENOMIC DNA]</scope>
    <source>
        <strain evidence="1 2">T5054</strain>
    </source>
</reference>
<proteinExistence type="predicted"/>
<accession>A0A1V2DRD7</accession>
<protein>
    <submittedName>
        <fullName evidence="1">Uncharacterized protein</fullName>
    </submittedName>
</protein>
<dbReference type="AlphaFoldDB" id="A0A1V2DRD7"/>
<organism evidence="1 2">
    <name type="scientific">Marinobacter lutaoensis</name>
    <dbReference type="NCBI Taxonomy" id="135739"/>
    <lineage>
        <taxon>Bacteria</taxon>
        <taxon>Pseudomonadati</taxon>
        <taxon>Pseudomonadota</taxon>
        <taxon>Gammaproteobacteria</taxon>
        <taxon>Pseudomonadales</taxon>
        <taxon>Marinobacteraceae</taxon>
        <taxon>Marinobacter</taxon>
    </lineage>
</organism>
<evidence type="ECO:0000313" key="2">
    <source>
        <dbReference type="Proteomes" id="UP000189339"/>
    </source>
</evidence>
<dbReference type="OrthoDB" id="5906592at2"/>
<dbReference type="Proteomes" id="UP000189339">
    <property type="component" value="Unassembled WGS sequence"/>
</dbReference>
<dbReference type="EMBL" id="MSCW01000007">
    <property type="protein sequence ID" value="ONF43284.1"/>
    <property type="molecule type" value="Genomic_DNA"/>
</dbReference>
<keyword evidence="2" id="KW-1185">Reference proteome</keyword>
<dbReference type="STRING" id="135739.BTO32_11400"/>
<sequence length="113" mass="12109">MQIIPLIALRVGRAEQAATVLPGEPVDVPEDEARRLIDRGFARPGEPVAIDTAELIDAIVDAIADLDSESFGKDGKPNVKAIEAVLGRDITAADRDQAWATYQRLAADTADDE</sequence>
<evidence type="ECO:0000313" key="1">
    <source>
        <dbReference type="EMBL" id="ONF43284.1"/>
    </source>
</evidence>
<gene>
    <name evidence="1" type="ORF">BTO32_11400</name>
</gene>
<comment type="caution">
    <text evidence="1">The sequence shown here is derived from an EMBL/GenBank/DDBJ whole genome shotgun (WGS) entry which is preliminary data.</text>
</comment>
<name>A0A1V2DRD7_9GAMM</name>
<dbReference type="RefSeq" id="WP_076724755.1">
    <property type="nucleotide sequence ID" value="NZ_MSCW01000007.1"/>
</dbReference>